<dbReference type="SUPFAM" id="SSF48452">
    <property type="entry name" value="TPR-like"/>
    <property type="match status" value="1"/>
</dbReference>
<dbReference type="EMBL" id="BAABCA010000006">
    <property type="protein sequence ID" value="GAA4238442.1"/>
    <property type="molecule type" value="Genomic_DNA"/>
</dbReference>
<gene>
    <name evidence="2" type="ORF">GCM10022291_28930</name>
</gene>
<keyword evidence="1" id="KW-0812">Transmembrane</keyword>
<feature type="transmembrane region" description="Helical" evidence="1">
    <location>
        <begin position="85"/>
        <end position="107"/>
    </location>
</feature>
<comment type="caution">
    <text evidence="2">The sequence shown here is derived from an EMBL/GenBank/DDBJ whole genome shotgun (WGS) entry which is preliminary data.</text>
</comment>
<keyword evidence="1" id="KW-1133">Transmembrane helix</keyword>
<sequence>MEDNNDISQELFEIIERYLSGNVSLQELKDIRQLLELDDDFKTKVEDVKTILDGLETNTLKEQLDKLNSDTNNTLKETTNNSPKFINLKTITLAIALIIALGSIFFFSTPKNEKLFAEYFKPAPGLPIKISNYKTSDFYNAMEKYQDGNYSMAIKKWQDLIYKNPDNDTLNYFIGVAHLANKNIDSAIPFLERTINTKKQFYLINDAYFYLGIAYLNEGNSVLAKKYLKQSNATSSKELILQLKD</sequence>
<dbReference type="RefSeq" id="WP_344789027.1">
    <property type="nucleotide sequence ID" value="NZ_BAABCA010000006.1"/>
</dbReference>
<dbReference type="Pfam" id="PF13174">
    <property type="entry name" value="TPR_6"/>
    <property type="match status" value="1"/>
</dbReference>
<keyword evidence="1" id="KW-0472">Membrane</keyword>
<evidence type="ECO:0000313" key="3">
    <source>
        <dbReference type="Proteomes" id="UP001501496"/>
    </source>
</evidence>
<dbReference type="InterPro" id="IPR019734">
    <property type="entry name" value="TPR_rpt"/>
</dbReference>
<keyword evidence="3" id="KW-1185">Reference proteome</keyword>
<reference evidence="3" key="1">
    <citation type="journal article" date="2019" name="Int. J. Syst. Evol. Microbiol.">
        <title>The Global Catalogue of Microorganisms (GCM) 10K type strain sequencing project: providing services to taxonomists for standard genome sequencing and annotation.</title>
        <authorList>
            <consortium name="The Broad Institute Genomics Platform"/>
            <consortium name="The Broad Institute Genome Sequencing Center for Infectious Disease"/>
            <person name="Wu L."/>
            <person name="Ma J."/>
        </authorList>
    </citation>
    <scope>NUCLEOTIDE SEQUENCE [LARGE SCALE GENOMIC DNA]</scope>
    <source>
        <strain evidence="3">JCM 17630</strain>
    </source>
</reference>
<evidence type="ECO:0000256" key="1">
    <source>
        <dbReference type="SAM" id="Phobius"/>
    </source>
</evidence>
<dbReference type="Gene3D" id="1.25.40.10">
    <property type="entry name" value="Tetratricopeptide repeat domain"/>
    <property type="match status" value="1"/>
</dbReference>
<evidence type="ECO:0000313" key="2">
    <source>
        <dbReference type="EMBL" id="GAA4238442.1"/>
    </source>
</evidence>
<dbReference type="InterPro" id="IPR011990">
    <property type="entry name" value="TPR-like_helical_dom_sf"/>
</dbReference>
<proteinExistence type="predicted"/>
<evidence type="ECO:0008006" key="4">
    <source>
        <dbReference type="Google" id="ProtNLM"/>
    </source>
</evidence>
<accession>A0ABP8CEY8</accession>
<dbReference type="Proteomes" id="UP001501496">
    <property type="component" value="Unassembled WGS sequence"/>
</dbReference>
<name>A0ABP8CEY8_9FLAO</name>
<organism evidence="2 3">
    <name type="scientific">Postechiella marina</name>
    <dbReference type="NCBI Taxonomy" id="943941"/>
    <lineage>
        <taxon>Bacteria</taxon>
        <taxon>Pseudomonadati</taxon>
        <taxon>Bacteroidota</taxon>
        <taxon>Flavobacteriia</taxon>
        <taxon>Flavobacteriales</taxon>
        <taxon>Flavobacteriaceae</taxon>
        <taxon>Postechiella</taxon>
    </lineage>
</organism>
<protein>
    <recommendedName>
        <fullName evidence="4">Tetratricopeptide repeat protein</fullName>
    </recommendedName>
</protein>